<gene>
    <name evidence="2" type="primary">ga21034</name>
    <name evidence="2" type="ORF">PR202_ga21034</name>
</gene>
<keyword evidence="3" id="KW-1185">Reference proteome</keyword>
<evidence type="ECO:0000313" key="2">
    <source>
        <dbReference type="EMBL" id="GJN03577.1"/>
    </source>
</evidence>
<organism evidence="2 3">
    <name type="scientific">Eleusine coracana subsp. coracana</name>
    <dbReference type="NCBI Taxonomy" id="191504"/>
    <lineage>
        <taxon>Eukaryota</taxon>
        <taxon>Viridiplantae</taxon>
        <taxon>Streptophyta</taxon>
        <taxon>Embryophyta</taxon>
        <taxon>Tracheophyta</taxon>
        <taxon>Spermatophyta</taxon>
        <taxon>Magnoliopsida</taxon>
        <taxon>Liliopsida</taxon>
        <taxon>Poales</taxon>
        <taxon>Poaceae</taxon>
        <taxon>PACMAD clade</taxon>
        <taxon>Chloridoideae</taxon>
        <taxon>Cynodonteae</taxon>
        <taxon>Eleusininae</taxon>
        <taxon>Eleusine</taxon>
    </lineage>
</organism>
<evidence type="ECO:0000256" key="1">
    <source>
        <dbReference type="SAM" id="MobiDB-lite"/>
    </source>
</evidence>
<feature type="region of interest" description="Disordered" evidence="1">
    <location>
        <begin position="1"/>
        <end position="20"/>
    </location>
</feature>
<reference evidence="2" key="2">
    <citation type="submission" date="2021-12" db="EMBL/GenBank/DDBJ databases">
        <title>Resequencing data analysis of finger millet.</title>
        <authorList>
            <person name="Hatakeyama M."/>
            <person name="Aluri S."/>
            <person name="Balachadran M.T."/>
            <person name="Sivarajan S.R."/>
            <person name="Poveda L."/>
            <person name="Shimizu-Inatsugi R."/>
            <person name="Schlapbach R."/>
            <person name="Sreeman S.M."/>
            <person name="Shimizu K.K."/>
        </authorList>
    </citation>
    <scope>NUCLEOTIDE SEQUENCE</scope>
</reference>
<feature type="region of interest" description="Disordered" evidence="1">
    <location>
        <begin position="32"/>
        <end position="79"/>
    </location>
</feature>
<dbReference type="AlphaFoldDB" id="A0AAV5D0B2"/>
<comment type="caution">
    <text evidence="2">The sequence shown here is derived from an EMBL/GenBank/DDBJ whole genome shotgun (WGS) entry which is preliminary data.</text>
</comment>
<accession>A0AAV5D0B2</accession>
<sequence length="118" mass="11635">MEPAGDTADGSGPPHDVLPLLNPVDLDVLLLPGPSSSGASRGLGQPAPDFGGAPDASALLAPPPCGEAPAPEPGAGTQAFVPGATPYGLVARFAGAGARCYPLPARRFFCALLLLASH</sequence>
<feature type="compositionally biased region" description="Pro residues" evidence="1">
    <location>
        <begin position="61"/>
        <end position="72"/>
    </location>
</feature>
<protein>
    <recommendedName>
        <fullName evidence="4">Progesterone receptor</fullName>
    </recommendedName>
</protein>
<dbReference type="EMBL" id="BQKI01000010">
    <property type="protein sequence ID" value="GJN03577.1"/>
    <property type="molecule type" value="Genomic_DNA"/>
</dbReference>
<proteinExistence type="predicted"/>
<evidence type="ECO:0008006" key="4">
    <source>
        <dbReference type="Google" id="ProtNLM"/>
    </source>
</evidence>
<evidence type="ECO:0000313" key="3">
    <source>
        <dbReference type="Proteomes" id="UP001054889"/>
    </source>
</evidence>
<name>A0AAV5D0B2_ELECO</name>
<dbReference type="Proteomes" id="UP001054889">
    <property type="component" value="Unassembled WGS sequence"/>
</dbReference>
<reference evidence="2" key="1">
    <citation type="journal article" date="2018" name="DNA Res.">
        <title>Multiple hybrid de novo genome assembly of finger millet, an orphan allotetraploid crop.</title>
        <authorList>
            <person name="Hatakeyama M."/>
            <person name="Aluri S."/>
            <person name="Balachadran M.T."/>
            <person name="Sivarajan S.R."/>
            <person name="Patrignani A."/>
            <person name="Gruter S."/>
            <person name="Poveda L."/>
            <person name="Shimizu-Inatsugi R."/>
            <person name="Baeten J."/>
            <person name="Francoijs K.J."/>
            <person name="Nataraja K.N."/>
            <person name="Reddy Y.A.N."/>
            <person name="Phadnis S."/>
            <person name="Ravikumar R.L."/>
            <person name="Schlapbach R."/>
            <person name="Sreeman S.M."/>
            <person name="Shimizu K.K."/>
        </authorList>
    </citation>
    <scope>NUCLEOTIDE SEQUENCE</scope>
</reference>